<gene>
    <name evidence="1" type="ORF">GCM10009409_39700</name>
</gene>
<dbReference type="Proteomes" id="UP000654367">
    <property type="component" value="Unassembled WGS sequence"/>
</dbReference>
<comment type="caution">
    <text evidence="1">The sequence shown here is derived from an EMBL/GenBank/DDBJ whole genome shotgun (WGS) entry which is preliminary data.</text>
</comment>
<protein>
    <submittedName>
        <fullName evidence="1">Uncharacterized protein</fullName>
    </submittedName>
</protein>
<sequence length="62" mass="6869">MTESAFVCAQISQHKVTEHQVTQLEFVQPQAAIALEFAKAKLHLPHSTSPSFLAQLLRELAP</sequence>
<dbReference type="EMBL" id="BMQV01000124">
    <property type="protein sequence ID" value="GGP72370.1"/>
    <property type="molecule type" value="Genomic_DNA"/>
</dbReference>
<reference evidence="2" key="1">
    <citation type="journal article" date="2019" name="Int. J. Syst. Evol. Microbiol.">
        <title>The Global Catalogue of Microorganisms (GCM) 10K type strain sequencing project: providing services to taxonomists for standard genome sequencing and annotation.</title>
        <authorList>
            <consortium name="The Broad Institute Genomics Platform"/>
            <consortium name="The Broad Institute Genome Sequencing Center for Infectious Disease"/>
            <person name="Wu L."/>
            <person name="Ma J."/>
        </authorList>
    </citation>
    <scope>NUCLEOTIDE SEQUENCE [LARGE SCALE GENOMIC DNA]</scope>
    <source>
        <strain evidence="2">JCM 32304</strain>
    </source>
</reference>
<evidence type="ECO:0000313" key="1">
    <source>
        <dbReference type="EMBL" id="GGP72370.1"/>
    </source>
</evidence>
<organism evidence="1 2">
    <name type="scientific">Shewanella saliphila</name>
    <dbReference type="NCBI Taxonomy" id="2282698"/>
    <lineage>
        <taxon>Bacteria</taxon>
        <taxon>Pseudomonadati</taxon>
        <taxon>Pseudomonadota</taxon>
        <taxon>Gammaproteobacteria</taxon>
        <taxon>Alteromonadales</taxon>
        <taxon>Shewanellaceae</taxon>
        <taxon>Shewanella</taxon>
    </lineage>
</organism>
<evidence type="ECO:0000313" key="2">
    <source>
        <dbReference type="Proteomes" id="UP000654367"/>
    </source>
</evidence>
<proteinExistence type="predicted"/>
<accession>A0ABQ2QC59</accession>
<name>A0ABQ2QC59_9GAMM</name>
<keyword evidence="2" id="KW-1185">Reference proteome</keyword>